<dbReference type="AlphaFoldDB" id="A0A0H5QPN4"/>
<protein>
    <submittedName>
        <fullName evidence="2">Uncharacterized protein</fullName>
    </submittedName>
</protein>
<proteinExistence type="predicted"/>
<reference evidence="2" key="1">
    <citation type="submission" date="2015-04" db="EMBL/GenBank/DDBJ databases">
        <title>The genome sequence of the plant pathogenic Rhizarian Plasmodiophora brassicae reveals insights in its biotrophic life cycle and the origin of chitin synthesis.</title>
        <authorList>
            <person name="Schwelm A."/>
            <person name="Fogelqvist J."/>
            <person name="Knaust A."/>
            <person name="Julke S."/>
            <person name="Lilja T."/>
            <person name="Dhandapani V."/>
            <person name="Bonilla-Rosso G."/>
            <person name="Karlsson M."/>
            <person name="Shevchenko A."/>
            <person name="Choi S.R."/>
            <person name="Kim H.G."/>
            <person name="Park J.Y."/>
            <person name="Lim Y.P."/>
            <person name="Ludwig-Muller J."/>
            <person name="Dixelius C."/>
        </authorList>
    </citation>
    <scope>NUCLEOTIDE SEQUENCE</scope>
    <source>
        <tissue evidence="2">Potato root galls</tissue>
    </source>
</reference>
<keyword evidence="1" id="KW-0472">Membrane</keyword>
<keyword evidence="1" id="KW-1133">Transmembrane helix</keyword>
<name>A0A0H5QPN4_9EUKA</name>
<organism evidence="2">
    <name type="scientific">Spongospora subterranea</name>
    <dbReference type="NCBI Taxonomy" id="70186"/>
    <lineage>
        <taxon>Eukaryota</taxon>
        <taxon>Sar</taxon>
        <taxon>Rhizaria</taxon>
        <taxon>Endomyxa</taxon>
        <taxon>Phytomyxea</taxon>
        <taxon>Plasmodiophorida</taxon>
        <taxon>Plasmodiophoridae</taxon>
        <taxon>Spongospora</taxon>
    </lineage>
</organism>
<feature type="transmembrane region" description="Helical" evidence="1">
    <location>
        <begin position="7"/>
        <end position="25"/>
    </location>
</feature>
<feature type="transmembrane region" description="Helical" evidence="1">
    <location>
        <begin position="85"/>
        <end position="105"/>
    </location>
</feature>
<keyword evidence="1" id="KW-0812">Transmembrane</keyword>
<feature type="non-terminal residue" evidence="2">
    <location>
        <position position="1"/>
    </location>
</feature>
<evidence type="ECO:0000256" key="1">
    <source>
        <dbReference type="SAM" id="Phobius"/>
    </source>
</evidence>
<sequence length="154" mass="17956">RRSFVPLIYREGTCMRFSIFVLLYPPPPTAGKFFLPLDLLQSVMALSWPWLVLSHTGLTLYMPVYLVQYYKRQHEFPIRVWRTKVMLFAGFAIYIHILCMSISLFCEEITLKISAIPVAMSESLIVDSLIWQAICMHSKLMVTEQQELTDDDIM</sequence>
<feature type="transmembrane region" description="Helical" evidence="1">
    <location>
        <begin position="45"/>
        <end position="64"/>
    </location>
</feature>
<dbReference type="EMBL" id="HACM01003125">
    <property type="protein sequence ID" value="CRZ03567.1"/>
    <property type="molecule type" value="Transcribed_RNA"/>
</dbReference>
<accession>A0A0H5QPN4</accession>
<feature type="non-terminal residue" evidence="2">
    <location>
        <position position="154"/>
    </location>
</feature>
<evidence type="ECO:0000313" key="2">
    <source>
        <dbReference type="EMBL" id="CRZ03567.1"/>
    </source>
</evidence>